<evidence type="ECO:0000313" key="3">
    <source>
        <dbReference type="EMBL" id="HIS24807.1"/>
    </source>
</evidence>
<accession>A0A9D1JHU7</accession>
<evidence type="ECO:0000313" key="4">
    <source>
        <dbReference type="Proteomes" id="UP000823982"/>
    </source>
</evidence>
<feature type="compositionally biased region" description="Basic and acidic residues" evidence="1">
    <location>
        <begin position="201"/>
        <end position="237"/>
    </location>
</feature>
<comment type="caution">
    <text evidence="3">The sequence shown here is derived from an EMBL/GenBank/DDBJ whole genome shotgun (WGS) entry which is preliminary data.</text>
</comment>
<dbReference type="EMBL" id="DVIR01000048">
    <property type="protein sequence ID" value="HIS24807.1"/>
    <property type="molecule type" value="Genomic_DNA"/>
</dbReference>
<reference evidence="3" key="2">
    <citation type="journal article" date="2021" name="PeerJ">
        <title>Extensive microbial diversity within the chicken gut microbiome revealed by metagenomics and culture.</title>
        <authorList>
            <person name="Gilroy R."/>
            <person name="Ravi A."/>
            <person name="Getino M."/>
            <person name="Pursley I."/>
            <person name="Horton D.L."/>
            <person name="Alikhan N.F."/>
            <person name="Baker D."/>
            <person name="Gharbi K."/>
            <person name="Hall N."/>
            <person name="Watson M."/>
            <person name="Adriaenssens E.M."/>
            <person name="Foster-Nyarko E."/>
            <person name="Jarju S."/>
            <person name="Secka A."/>
            <person name="Antonio M."/>
            <person name="Oren A."/>
            <person name="Chaudhuri R.R."/>
            <person name="La Ragione R."/>
            <person name="Hildebrand F."/>
            <person name="Pallen M.J."/>
        </authorList>
    </citation>
    <scope>NUCLEOTIDE SEQUENCE</scope>
    <source>
        <strain evidence="3">CHK157-1446</strain>
    </source>
</reference>
<feature type="compositionally biased region" description="Basic and acidic residues" evidence="1">
    <location>
        <begin position="44"/>
        <end position="55"/>
    </location>
</feature>
<feature type="compositionally biased region" description="Basic and acidic residues" evidence="1">
    <location>
        <begin position="181"/>
        <end position="194"/>
    </location>
</feature>
<name>A0A9D1JHU7_9FIRM</name>
<keyword evidence="2" id="KW-0472">Membrane</keyword>
<proteinExistence type="predicted"/>
<gene>
    <name evidence="3" type="ORF">IAD01_05325</name>
</gene>
<keyword evidence="2" id="KW-1133">Transmembrane helix</keyword>
<evidence type="ECO:0000256" key="1">
    <source>
        <dbReference type="SAM" id="MobiDB-lite"/>
    </source>
</evidence>
<organism evidence="3 4">
    <name type="scientific">Candidatus Faeciplasma gallinarum</name>
    <dbReference type="NCBI Taxonomy" id="2840799"/>
    <lineage>
        <taxon>Bacteria</taxon>
        <taxon>Bacillati</taxon>
        <taxon>Bacillota</taxon>
        <taxon>Clostridia</taxon>
        <taxon>Eubacteriales</taxon>
        <taxon>Oscillospiraceae</taxon>
        <taxon>Oscillospiraceae incertae sedis</taxon>
        <taxon>Candidatus Faeciplasma</taxon>
    </lineage>
</organism>
<dbReference type="AlphaFoldDB" id="A0A9D1JHU7"/>
<feature type="compositionally biased region" description="Polar residues" evidence="1">
    <location>
        <begin position="9"/>
        <end position="21"/>
    </location>
</feature>
<feature type="region of interest" description="Disordered" evidence="1">
    <location>
        <begin position="1"/>
        <end position="105"/>
    </location>
</feature>
<sequence>MADSDKITSKNSGSKPSSGENAGSAPDKRRPKNKRRHRQNETAARSEKDTQKPDQRAVSADDAGSKDKSAESAVVSDTMGADAGEKSSADTDTANKNSAGAKDADEEFANAVATLADATGIIELNPAEIEKAEKETEAAKKARSSKPLIDFKAMSNALKGMFKSSGDETGDKGSAAASDSKSAKASKEKADKIAKKGGGASDEKSSKSTDDKKIGDSKDSSGDGASKKRERSGIDEQVREVKEMLDDALDESAEGLGLAEEQPSSQSISLNQVMSAIFGVLVLGFAIFGMVSAFNIFREYANERREMTAQREYIERLVIPLCASDAPTFESVDSLNSDVIITAACWDVILSPSATYTVQNGYYTVSYLDIDTRVNKLFGSGLTYTHATVGDEELQFVYNEETGMYSIPATPRTLAYYPTIDSLAQTETGYVATVSYRTPITHWIASTSDPDKTMIYTLVSNGISYNIASLEVSSVAIDEEP</sequence>
<feature type="region of interest" description="Disordered" evidence="1">
    <location>
        <begin position="161"/>
        <end position="237"/>
    </location>
</feature>
<feature type="compositionally biased region" description="Basic residues" evidence="1">
    <location>
        <begin position="29"/>
        <end position="38"/>
    </location>
</feature>
<reference evidence="3" key="1">
    <citation type="submission" date="2020-10" db="EMBL/GenBank/DDBJ databases">
        <authorList>
            <person name="Gilroy R."/>
        </authorList>
    </citation>
    <scope>NUCLEOTIDE SEQUENCE</scope>
    <source>
        <strain evidence="3">CHK157-1446</strain>
    </source>
</reference>
<dbReference type="Proteomes" id="UP000823982">
    <property type="component" value="Unassembled WGS sequence"/>
</dbReference>
<keyword evidence="2" id="KW-0812">Transmembrane</keyword>
<feature type="transmembrane region" description="Helical" evidence="2">
    <location>
        <begin position="273"/>
        <end position="297"/>
    </location>
</feature>
<evidence type="ECO:0000256" key="2">
    <source>
        <dbReference type="SAM" id="Phobius"/>
    </source>
</evidence>
<protein>
    <submittedName>
        <fullName evidence="3">Uncharacterized protein</fullName>
    </submittedName>
</protein>